<dbReference type="EC" id="3.1.1.-" evidence="5"/>
<comment type="similarity">
    <text evidence="3 5">Belongs to the pectinacetylesterase family.</text>
</comment>
<evidence type="ECO:0000313" key="7">
    <source>
        <dbReference type="EMBL" id="RWR86074.1"/>
    </source>
</evidence>
<dbReference type="PANTHER" id="PTHR21562">
    <property type="entry name" value="NOTUM-RELATED"/>
    <property type="match status" value="1"/>
</dbReference>
<proteinExistence type="inferred from homology"/>
<evidence type="ECO:0000256" key="5">
    <source>
        <dbReference type="RuleBase" id="RU363114"/>
    </source>
</evidence>
<comment type="subcellular location">
    <subcellularLocation>
        <location evidence="2 5">Secreted</location>
        <location evidence="2 5">Cell wall</location>
    </subcellularLocation>
</comment>
<dbReference type="PANTHER" id="PTHR21562:SF83">
    <property type="entry name" value="PECTIN ACETYLESTERASE 4"/>
    <property type="match status" value="1"/>
</dbReference>
<keyword evidence="8" id="KW-1185">Reference proteome</keyword>
<dbReference type="Proteomes" id="UP000283530">
    <property type="component" value="Unassembled WGS sequence"/>
</dbReference>
<keyword evidence="6" id="KW-1133">Transmembrane helix</keyword>
<dbReference type="EMBL" id="QPKB01000005">
    <property type="protein sequence ID" value="RWR86074.1"/>
    <property type="molecule type" value="Genomic_DNA"/>
</dbReference>
<name>A0A3S3N0Q7_9MAGN</name>
<gene>
    <name evidence="7" type="ORF">CKAN_01495700</name>
</gene>
<dbReference type="GO" id="GO:0071555">
    <property type="term" value="P:cell wall organization"/>
    <property type="evidence" value="ECO:0007669"/>
    <property type="project" value="UniProtKB-KW"/>
</dbReference>
<keyword evidence="6" id="KW-0472">Membrane</keyword>
<dbReference type="STRING" id="337451.A0A3S3N0Q7"/>
<evidence type="ECO:0000256" key="6">
    <source>
        <dbReference type="SAM" id="Phobius"/>
    </source>
</evidence>
<keyword evidence="5" id="KW-0964">Secreted</keyword>
<accession>A0A3S3N0Q7</accession>
<keyword evidence="5" id="KW-0378">Hydrolase</keyword>
<dbReference type="GO" id="GO:0016787">
    <property type="term" value="F:hydrolase activity"/>
    <property type="evidence" value="ECO:0007669"/>
    <property type="project" value="UniProtKB-KW"/>
</dbReference>
<sequence length="429" mass="48559">MAYPRFRGTEIWWRRLGRRIVVIALGFMILVFVISLTSDSRRKGIDSDPPSTVSDSDLVHLTLLTNAKDRGAVCLDGSSPGYHLQKGFGSGSSNWLLHIEGGGWCKSVLSCSSRKTTRLGSSNYMEQQVPFSGIFSHELSQNPDFYNWNKVKIRYCDGGSFSGNSEYKPQNGTILFFRGQLIWQAIMDELLSLGLVNASQALLTGCSAGGLATLIHCDDFQARLPKSANVKCLADGSLFLDKEDVTGRRTMRSFYHDVVDLQGIEKSLRTDCISHMEPSQCFFPKQIIENIKTPLFIVHSAYDVWQIQHILVPDAADPHNQWFKCKMDIRDCSSDQIKRLHGFRNAMLDSLSLFQHKKDWGLFISSCFIHCQTWMTSTWHSPHSPRINNKTIAEAVGDWYFNRREVKLVDCPYPCNPTCYNIVFSILGE</sequence>
<organism evidence="7 8">
    <name type="scientific">Cinnamomum micranthum f. kanehirae</name>
    <dbReference type="NCBI Taxonomy" id="337451"/>
    <lineage>
        <taxon>Eukaryota</taxon>
        <taxon>Viridiplantae</taxon>
        <taxon>Streptophyta</taxon>
        <taxon>Embryophyta</taxon>
        <taxon>Tracheophyta</taxon>
        <taxon>Spermatophyta</taxon>
        <taxon>Magnoliopsida</taxon>
        <taxon>Magnoliidae</taxon>
        <taxon>Laurales</taxon>
        <taxon>Lauraceae</taxon>
        <taxon>Cinnamomum</taxon>
    </lineage>
</organism>
<keyword evidence="6" id="KW-0812">Transmembrane</keyword>
<evidence type="ECO:0000256" key="4">
    <source>
        <dbReference type="ARBA" id="ARBA00022512"/>
    </source>
</evidence>
<dbReference type="Pfam" id="PF03283">
    <property type="entry name" value="PAE"/>
    <property type="match status" value="1"/>
</dbReference>
<dbReference type="SUPFAM" id="SSF53474">
    <property type="entry name" value="alpha/beta-Hydrolases"/>
    <property type="match status" value="1"/>
</dbReference>
<comment type="function">
    <text evidence="1 5">Hydrolyzes acetyl esters in homogalacturonan regions of pectin. In type I primary cell wall, galacturonic acid residues of pectin can be acetylated at the O-2 and O-3 positions. Decreasing the degree of acetylation of pectin gels in vitro alters their physical properties.</text>
</comment>
<evidence type="ECO:0000313" key="8">
    <source>
        <dbReference type="Proteomes" id="UP000283530"/>
    </source>
</evidence>
<feature type="transmembrane region" description="Helical" evidence="6">
    <location>
        <begin position="20"/>
        <end position="38"/>
    </location>
</feature>
<dbReference type="AlphaFoldDB" id="A0A3S3N0Q7"/>
<protein>
    <recommendedName>
        <fullName evidence="5">Pectin acetylesterase</fullName>
        <ecNumber evidence="5">3.1.1.-</ecNumber>
    </recommendedName>
</protein>
<evidence type="ECO:0000256" key="1">
    <source>
        <dbReference type="ARBA" id="ARBA00003534"/>
    </source>
</evidence>
<reference evidence="7 8" key="1">
    <citation type="journal article" date="2019" name="Nat. Plants">
        <title>Stout camphor tree genome fills gaps in understanding of flowering plant genome evolution.</title>
        <authorList>
            <person name="Chaw S.M."/>
            <person name="Liu Y.C."/>
            <person name="Wu Y.W."/>
            <person name="Wang H.Y."/>
            <person name="Lin C.I."/>
            <person name="Wu C.S."/>
            <person name="Ke H.M."/>
            <person name="Chang L.Y."/>
            <person name="Hsu C.Y."/>
            <person name="Yang H.T."/>
            <person name="Sudianto E."/>
            <person name="Hsu M.H."/>
            <person name="Wu K.P."/>
            <person name="Wang L.N."/>
            <person name="Leebens-Mack J.H."/>
            <person name="Tsai I.J."/>
        </authorList>
    </citation>
    <scope>NUCLEOTIDE SEQUENCE [LARGE SCALE GENOMIC DNA]</scope>
    <source>
        <strain evidence="8">cv. Chaw 1501</strain>
        <tissue evidence="7">Young leaves</tissue>
    </source>
</reference>
<evidence type="ECO:0000256" key="2">
    <source>
        <dbReference type="ARBA" id="ARBA00004191"/>
    </source>
</evidence>
<evidence type="ECO:0000256" key="3">
    <source>
        <dbReference type="ARBA" id="ARBA00005784"/>
    </source>
</evidence>
<comment type="caution">
    <text evidence="7">The sequence shown here is derived from an EMBL/GenBank/DDBJ whole genome shotgun (WGS) entry which is preliminary data.</text>
</comment>
<dbReference type="OrthoDB" id="2015280at2759"/>
<keyword evidence="4 5" id="KW-0134">Cell wall</keyword>
<dbReference type="InterPro" id="IPR004963">
    <property type="entry name" value="PAE/NOTUM"/>
</dbReference>
<keyword evidence="5" id="KW-0961">Cell wall biogenesis/degradation</keyword>
<dbReference type="InterPro" id="IPR029058">
    <property type="entry name" value="AB_hydrolase_fold"/>
</dbReference>